<comment type="similarity">
    <text evidence="1">Belongs to the DprA/Smf family.</text>
</comment>
<evidence type="ECO:0000313" key="4">
    <source>
        <dbReference type="EMBL" id="MBB4246166.1"/>
    </source>
</evidence>
<protein>
    <submittedName>
        <fullName evidence="4">DNA processing protein</fullName>
    </submittedName>
</protein>
<dbReference type="NCBIfam" id="TIGR00732">
    <property type="entry name" value="dprA"/>
    <property type="match status" value="1"/>
</dbReference>
<dbReference type="Pfam" id="PF02481">
    <property type="entry name" value="DNA_processg_A"/>
    <property type="match status" value="1"/>
</dbReference>
<dbReference type="AlphaFoldDB" id="A0A840G2I4"/>
<reference evidence="4 5" key="1">
    <citation type="submission" date="2020-08" db="EMBL/GenBank/DDBJ databases">
        <title>Genome sequencing of Purple Non-Sulfur Bacteria from various extreme environments.</title>
        <authorList>
            <person name="Mayer M."/>
        </authorList>
    </citation>
    <scope>NUCLEOTIDE SEQUENCE [LARGE SCALE GENOMIC DNA]</scope>
    <source>
        <strain evidence="4 5">2761</strain>
    </source>
</reference>
<evidence type="ECO:0000256" key="1">
    <source>
        <dbReference type="ARBA" id="ARBA00006525"/>
    </source>
</evidence>
<dbReference type="RefSeq" id="WP_153114858.1">
    <property type="nucleotide sequence ID" value="NZ_JACIGE010000001.1"/>
</dbReference>
<sequence length="366" mass="37449">MSAPAGLADWLQLTLAPGIGGETQRRLLAAFGPAPAVFAAGHSALAAVIGSAATQRLLTSDSAAAIAAALAWREGGDDRHIVVLGDADYPQALLEIADPPTLLYVRGRLELLNRPALAIVGSRNATPAGEKTAEQFAAALAGAGLSIVSGLALGIDGGAHRGALAAGGDTLAFIGTGIDRLYPARNHALASAIAEQGAIVSEYPLGTPPLPANFPRRNRLIAGIARGVLVVEAAVESGSLITAKLAGEQGREVFAIPGSIHSPQARGCHQLLRQGAKLVETANDVLEELAWHVHIPTRKGPVTAEAADADEQRLLAALGHGPCALDALAQSSGLTAERLSVILLQLELAGRVASLPGGRYQRLPET</sequence>
<dbReference type="SUPFAM" id="SSF47781">
    <property type="entry name" value="RuvA domain 2-like"/>
    <property type="match status" value="1"/>
</dbReference>
<dbReference type="InterPro" id="IPR057666">
    <property type="entry name" value="DrpA_SLOG"/>
</dbReference>
<dbReference type="EMBL" id="JACIGE010000001">
    <property type="protein sequence ID" value="MBB4246166.1"/>
    <property type="molecule type" value="Genomic_DNA"/>
</dbReference>
<gene>
    <name evidence="4" type="ORF">GGD90_000515</name>
</gene>
<dbReference type="SUPFAM" id="SSF102405">
    <property type="entry name" value="MCP/YpsA-like"/>
    <property type="match status" value="1"/>
</dbReference>
<dbReference type="PANTHER" id="PTHR43022">
    <property type="entry name" value="PROTEIN SMF"/>
    <property type="match status" value="1"/>
</dbReference>
<dbReference type="InterPro" id="IPR003488">
    <property type="entry name" value="DprA"/>
</dbReference>
<dbReference type="Proteomes" id="UP000587070">
    <property type="component" value="Unassembled WGS sequence"/>
</dbReference>
<dbReference type="PANTHER" id="PTHR43022:SF1">
    <property type="entry name" value="PROTEIN SMF"/>
    <property type="match status" value="1"/>
</dbReference>
<proteinExistence type="inferred from homology"/>
<dbReference type="OrthoDB" id="9785707at2"/>
<name>A0A840G2I4_RHOTE</name>
<organism evidence="4 5">
    <name type="scientific">Rhodocyclus tenuis</name>
    <name type="common">Rhodospirillum tenue</name>
    <dbReference type="NCBI Taxonomy" id="1066"/>
    <lineage>
        <taxon>Bacteria</taxon>
        <taxon>Pseudomonadati</taxon>
        <taxon>Pseudomonadota</taxon>
        <taxon>Betaproteobacteria</taxon>
        <taxon>Rhodocyclales</taxon>
        <taxon>Rhodocyclaceae</taxon>
        <taxon>Rhodocyclus</taxon>
    </lineage>
</organism>
<dbReference type="InterPro" id="IPR010994">
    <property type="entry name" value="RuvA_2-like"/>
</dbReference>
<evidence type="ECO:0000259" key="3">
    <source>
        <dbReference type="Pfam" id="PF17782"/>
    </source>
</evidence>
<dbReference type="InterPro" id="IPR036388">
    <property type="entry name" value="WH-like_DNA-bd_sf"/>
</dbReference>
<feature type="domain" description="Smf/DprA SLOG" evidence="2">
    <location>
        <begin position="81"/>
        <end position="289"/>
    </location>
</feature>
<comment type="caution">
    <text evidence="4">The sequence shown here is derived from an EMBL/GenBank/DDBJ whole genome shotgun (WGS) entry which is preliminary data.</text>
</comment>
<dbReference type="Gene3D" id="1.10.10.10">
    <property type="entry name" value="Winged helix-like DNA-binding domain superfamily/Winged helix DNA-binding domain"/>
    <property type="match status" value="1"/>
</dbReference>
<dbReference type="Pfam" id="PF17782">
    <property type="entry name" value="WHD_DprA"/>
    <property type="match status" value="1"/>
</dbReference>
<keyword evidence="5" id="KW-1185">Reference proteome</keyword>
<evidence type="ECO:0000259" key="2">
    <source>
        <dbReference type="Pfam" id="PF02481"/>
    </source>
</evidence>
<feature type="domain" description="DprA winged helix" evidence="3">
    <location>
        <begin position="302"/>
        <end position="358"/>
    </location>
</feature>
<dbReference type="GO" id="GO:0009294">
    <property type="term" value="P:DNA-mediated transformation"/>
    <property type="evidence" value="ECO:0007669"/>
    <property type="project" value="InterPro"/>
</dbReference>
<evidence type="ECO:0000313" key="5">
    <source>
        <dbReference type="Proteomes" id="UP000587070"/>
    </source>
</evidence>
<dbReference type="Gene3D" id="3.40.50.450">
    <property type="match status" value="1"/>
</dbReference>
<accession>A0A840G2I4</accession>
<dbReference type="InterPro" id="IPR041614">
    <property type="entry name" value="DprA_WH"/>
</dbReference>